<evidence type="ECO:0000259" key="4">
    <source>
        <dbReference type="PROSITE" id="PS50042"/>
    </source>
</evidence>
<dbReference type="PANTHER" id="PTHR24567:SF74">
    <property type="entry name" value="HTH-TYPE TRANSCRIPTIONAL REGULATOR ARCR"/>
    <property type="match status" value="1"/>
</dbReference>
<dbReference type="PROSITE" id="PS50042">
    <property type="entry name" value="CNMP_BINDING_3"/>
    <property type="match status" value="1"/>
</dbReference>
<accession>A0A1E5QC18</accession>
<dbReference type="SUPFAM" id="SSF46785">
    <property type="entry name" value="Winged helix' DNA-binding domain"/>
    <property type="match status" value="1"/>
</dbReference>
<dbReference type="OrthoDB" id="190787at2"/>
<evidence type="ECO:0000256" key="1">
    <source>
        <dbReference type="ARBA" id="ARBA00023015"/>
    </source>
</evidence>
<dbReference type="GO" id="GO:0003677">
    <property type="term" value="F:DNA binding"/>
    <property type="evidence" value="ECO:0007669"/>
    <property type="project" value="UniProtKB-KW"/>
</dbReference>
<evidence type="ECO:0008006" key="8">
    <source>
        <dbReference type="Google" id="ProtNLM"/>
    </source>
</evidence>
<keyword evidence="2" id="KW-0238">DNA-binding</keyword>
<gene>
    <name evidence="6" type="ORF">BEN30_01790</name>
</gene>
<reference evidence="7" key="1">
    <citation type="submission" date="2016-07" db="EMBL/GenBank/DDBJ databases">
        <authorList>
            <person name="Florea S."/>
            <person name="Webb J.S."/>
            <person name="Jaromczyk J."/>
            <person name="Schardl C.L."/>
        </authorList>
    </citation>
    <scope>NUCLEOTIDE SEQUENCE [LARGE SCALE GENOMIC DNA]</scope>
    <source>
        <strain evidence="7">MV-1</strain>
    </source>
</reference>
<dbReference type="Gene3D" id="1.10.10.10">
    <property type="entry name" value="Winged helix-like DNA-binding domain superfamily/Winged helix DNA-binding domain"/>
    <property type="match status" value="1"/>
</dbReference>
<dbReference type="SMART" id="SM00100">
    <property type="entry name" value="cNMP"/>
    <property type="match status" value="1"/>
</dbReference>
<dbReference type="InterPro" id="IPR012318">
    <property type="entry name" value="HTH_CRP"/>
</dbReference>
<dbReference type="InterPro" id="IPR014710">
    <property type="entry name" value="RmlC-like_jellyroll"/>
</dbReference>
<evidence type="ECO:0000259" key="5">
    <source>
        <dbReference type="PROSITE" id="PS51063"/>
    </source>
</evidence>
<comment type="caution">
    <text evidence="6">The sequence shown here is derived from an EMBL/GenBank/DDBJ whole genome shotgun (WGS) entry which is preliminary data.</text>
</comment>
<dbReference type="InterPro" id="IPR018490">
    <property type="entry name" value="cNMP-bd_dom_sf"/>
</dbReference>
<proteinExistence type="predicted"/>
<evidence type="ECO:0000256" key="2">
    <source>
        <dbReference type="ARBA" id="ARBA00023125"/>
    </source>
</evidence>
<dbReference type="InterPro" id="IPR036390">
    <property type="entry name" value="WH_DNA-bd_sf"/>
</dbReference>
<dbReference type="InterPro" id="IPR050397">
    <property type="entry name" value="Env_Response_Regulators"/>
</dbReference>
<dbReference type="InterPro" id="IPR000595">
    <property type="entry name" value="cNMP-bd_dom"/>
</dbReference>
<dbReference type="InterPro" id="IPR036388">
    <property type="entry name" value="WH-like_DNA-bd_sf"/>
</dbReference>
<dbReference type="Pfam" id="PF13545">
    <property type="entry name" value="HTH_Crp_2"/>
    <property type="match status" value="1"/>
</dbReference>
<dbReference type="SMART" id="SM00419">
    <property type="entry name" value="HTH_CRP"/>
    <property type="match status" value="1"/>
</dbReference>
<feature type="domain" description="HTH crp-type" evidence="5">
    <location>
        <begin position="164"/>
        <end position="232"/>
    </location>
</feature>
<dbReference type="PROSITE" id="PS51063">
    <property type="entry name" value="HTH_CRP_2"/>
    <property type="match status" value="1"/>
</dbReference>
<keyword evidence="1" id="KW-0805">Transcription regulation</keyword>
<dbReference type="PANTHER" id="PTHR24567">
    <property type="entry name" value="CRP FAMILY TRANSCRIPTIONAL REGULATORY PROTEIN"/>
    <property type="match status" value="1"/>
</dbReference>
<dbReference type="SUPFAM" id="SSF51206">
    <property type="entry name" value="cAMP-binding domain-like"/>
    <property type="match status" value="1"/>
</dbReference>
<protein>
    <recommendedName>
        <fullName evidence="8">Crp/Fnr family transcriptional regulator</fullName>
    </recommendedName>
</protein>
<evidence type="ECO:0000313" key="7">
    <source>
        <dbReference type="Proteomes" id="UP000095347"/>
    </source>
</evidence>
<sequence>MGQLSKEVDDFELRTGITRDDIRRLGQVYLFSGMVPSDLRKLLATSSIRRYPDHTTLFMEGDPADRFFVVMDGWIKLFRLTESGQEVVISVSSPGESFAEAAIFDSSVFPVSAVAITDVRLLVVHAEGLVRQLHENMNFTFNMLGSMSRQMRQNVTKLHQMCSMSSTERLADFLLSLSNSTNGTATITLPLDKSLIAARLGMQPETFSRALAKLKTVGVQSAGHDVVIKDLDALRAMITTQSMGC</sequence>
<dbReference type="STRING" id="28181.BEN30_01790"/>
<evidence type="ECO:0000313" key="6">
    <source>
        <dbReference type="EMBL" id="OEJ69597.1"/>
    </source>
</evidence>
<dbReference type="GO" id="GO:0003700">
    <property type="term" value="F:DNA-binding transcription factor activity"/>
    <property type="evidence" value="ECO:0007669"/>
    <property type="project" value="TreeGrafter"/>
</dbReference>
<dbReference type="GO" id="GO:0005829">
    <property type="term" value="C:cytosol"/>
    <property type="evidence" value="ECO:0007669"/>
    <property type="project" value="TreeGrafter"/>
</dbReference>
<dbReference type="RefSeq" id="WP_069956313.1">
    <property type="nucleotide sequence ID" value="NZ_MCGG01000002.1"/>
</dbReference>
<name>A0A1E5QC18_9PROT</name>
<feature type="domain" description="Cyclic nucleotide-binding" evidence="4">
    <location>
        <begin position="30"/>
        <end position="150"/>
    </location>
</feature>
<evidence type="ECO:0000256" key="3">
    <source>
        <dbReference type="ARBA" id="ARBA00023163"/>
    </source>
</evidence>
<dbReference type="AlphaFoldDB" id="A0A1E5QC18"/>
<dbReference type="Proteomes" id="UP000095347">
    <property type="component" value="Unassembled WGS sequence"/>
</dbReference>
<dbReference type="Pfam" id="PF00027">
    <property type="entry name" value="cNMP_binding"/>
    <property type="match status" value="1"/>
</dbReference>
<dbReference type="Gene3D" id="2.60.120.10">
    <property type="entry name" value="Jelly Rolls"/>
    <property type="match status" value="1"/>
</dbReference>
<keyword evidence="3" id="KW-0804">Transcription</keyword>
<organism evidence="6 7">
    <name type="scientific">Magnetovibrio blakemorei</name>
    <dbReference type="NCBI Taxonomy" id="28181"/>
    <lineage>
        <taxon>Bacteria</taxon>
        <taxon>Pseudomonadati</taxon>
        <taxon>Pseudomonadota</taxon>
        <taxon>Alphaproteobacteria</taxon>
        <taxon>Rhodospirillales</taxon>
        <taxon>Magnetovibrionaceae</taxon>
        <taxon>Magnetovibrio</taxon>
    </lineage>
</organism>
<keyword evidence="7" id="KW-1185">Reference proteome</keyword>
<dbReference type="EMBL" id="MCGG01000002">
    <property type="protein sequence ID" value="OEJ69597.1"/>
    <property type="molecule type" value="Genomic_DNA"/>
</dbReference>
<dbReference type="CDD" id="cd00038">
    <property type="entry name" value="CAP_ED"/>
    <property type="match status" value="1"/>
</dbReference>